<evidence type="ECO:0000256" key="1">
    <source>
        <dbReference type="ARBA" id="ARBA00022485"/>
    </source>
</evidence>
<dbReference type="InterPro" id="IPR039650">
    <property type="entry name" value="HdrA-like"/>
</dbReference>
<sequence length="703" mass="78331" precursor="true">MLSCSTKFLPVLLVTISLFCSVPAISAQEIQPDKLKSAYDVVVYGGTSGGIAAALQAHRMGKTALLIEPGKHLGGLSSGGLGATDIGNKAAIGGIAREFYGRLGTYYSQDDSWVYQKQSDYKSRRKKTSETEMWTFEPHVAEATFEQMLTADQVPWLKQQRLDLKQGVQKADGRISAIKMEGGLVVKGKVFIDATYEGDLLAVAGVSYHVGRESNATYGETLNGIQTRNAVFHQFIKPVDPYVVPGDKSSGLLPGVQQEGPGGKDGDGDHRVQAYCFRMCTTDVPENQREWVKPENYDPQRYELLLRNFEAGDHRVPWNPVLMPNRKTDTNNNFAISTDNIGMNYEYPDADYEKRDEIFQEHLTYQQGLMWTLANSPRVPPEVQKQFQKWKPTKDEFQDTAGWPFQLYVREARRMISEYVMNEKHCTSELVANDSIGLAAYTMDSHNQQRYAIDGKTLNEGDVQVGVPNPYPISYRSIRPRKSECQNLLVPVAMAASHIAYGSIRMEPVFMVLGQSAATAASQAIDADSAVQDIDYPTLRKKLLQDKQILIWTGPRKEPPIRVKSLAGIVVDDRDARSSLGWKKSSSVTPYVGQGYQHDGDTDKGNRKIVFTAEIPQDGIYEVRVYYVPSSNRATNVPYELQTAEGPVTVRVNQRKKPEQGKYQVLGTFLFKSGKQEILTVSNQGTDGHVIVDALQLVPLESK</sequence>
<protein>
    <submittedName>
        <fullName evidence="8">Xanthan lyase</fullName>
        <ecNumber evidence="8">4.2.2.12</ecNumber>
    </submittedName>
</protein>
<dbReference type="Pfam" id="PF12831">
    <property type="entry name" value="FAD_oxidored"/>
    <property type="match status" value="1"/>
</dbReference>
<keyword evidence="6" id="KW-0732">Signal</keyword>
<dbReference type="GO" id="GO:0046872">
    <property type="term" value="F:metal ion binding"/>
    <property type="evidence" value="ECO:0007669"/>
    <property type="project" value="UniProtKB-KW"/>
</dbReference>
<dbReference type="Gene3D" id="2.60.120.260">
    <property type="entry name" value="Galactose-binding domain-like"/>
    <property type="match status" value="1"/>
</dbReference>
<proteinExistence type="predicted"/>
<dbReference type="PANTHER" id="PTHR43498:SF1">
    <property type="entry name" value="COB--COM HETERODISULFIDE REDUCTASE IRON-SULFUR SUBUNIT A"/>
    <property type="match status" value="1"/>
</dbReference>
<keyword evidence="2" id="KW-0479">Metal-binding</keyword>
<accession>A0A517PIV0</accession>
<evidence type="ECO:0000313" key="9">
    <source>
        <dbReference type="Proteomes" id="UP000320421"/>
    </source>
</evidence>
<dbReference type="InterPro" id="IPR033803">
    <property type="entry name" value="CBD-like_Golvesin-Xly"/>
</dbReference>
<dbReference type="GO" id="GO:0047492">
    <property type="term" value="F:xanthan lyase activity"/>
    <property type="evidence" value="ECO:0007669"/>
    <property type="project" value="UniProtKB-EC"/>
</dbReference>
<dbReference type="GO" id="GO:0051539">
    <property type="term" value="F:4 iron, 4 sulfur cluster binding"/>
    <property type="evidence" value="ECO:0007669"/>
    <property type="project" value="UniProtKB-KW"/>
</dbReference>
<keyword evidence="9" id="KW-1185">Reference proteome</keyword>
<dbReference type="PANTHER" id="PTHR43498">
    <property type="entry name" value="FERREDOXIN:COB-COM HETERODISULFIDE REDUCTASE SUBUNIT A"/>
    <property type="match status" value="1"/>
</dbReference>
<evidence type="ECO:0000256" key="5">
    <source>
        <dbReference type="ARBA" id="ARBA00023014"/>
    </source>
</evidence>
<gene>
    <name evidence="8" type="primary">xly_1</name>
    <name evidence="8" type="ORF">HG66A1_10790</name>
</gene>
<dbReference type="InterPro" id="IPR036188">
    <property type="entry name" value="FAD/NAD-bd_sf"/>
</dbReference>
<feature type="domain" description="Golvesin/Xly CBD-like" evidence="7">
    <location>
        <begin position="569"/>
        <end position="698"/>
    </location>
</feature>
<evidence type="ECO:0000256" key="2">
    <source>
        <dbReference type="ARBA" id="ARBA00022723"/>
    </source>
</evidence>
<name>A0A517PIV0_9PLAN</name>
<keyword evidence="8" id="KW-0456">Lyase</keyword>
<feature type="signal peptide" evidence="6">
    <location>
        <begin position="1"/>
        <end position="26"/>
    </location>
</feature>
<dbReference type="AlphaFoldDB" id="A0A517PIV0"/>
<reference evidence="8 9" key="1">
    <citation type="submission" date="2019-02" db="EMBL/GenBank/DDBJ databases">
        <title>Deep-cultivation of Planctomycetes and their phenomic and genomic characterization uncovers novel biology.</title>
        <authorList>
            <person name="Wiegand S."/>
            <person name="Jogler M."/>
            <person name="Boedeker C."/>
            <person name="Pinto D."/>
            <person name="Vollmers J."/>
            <person name="Rivas-Marin E."/>
            <person name="Kohn T."/>
            <person name="Peeters S.H."/>
            <person name="Heuer A."/>
            <person name="Rast P."/>
            <person name="Oberbeckmann S."/>
            <person name="Bunk B."/>
            <person name="Jeske O."/>
            <person name="Meyerdierks A."/>
            <person name="Storesund J.E."/>
            <person name="Kallscheuer N."/>
            <person name="Luecker S."/>
            <person name="Lage O.M."/>
            <person name="Pohl T."/>
            <person name="Merkel B.J."/>
            <person name="Hornburger P."/>
            <person name="Mueller R.-W."/>
            <person name="Bruemmer F."/>
            <person name="Labrenz M."/>
            <person name="Spormann A.M."/>
            <person name="Op den Camp H."/>
            <person name="Overmann J."/>
            <person name="Amann R."/>
            <person name="Jetten M.S.M."/>
            <person name="Mascher T."/>
            <person name="Medema M.H."/>
            <person name="Devos D.P."/>
            <person name="Kaster A.-K."/>
            <person name="Ovreas L."/>
            <person name="Rohde M."/>
            <person name="Galperin M.Y."/>
            <person name="Jogler C."/>
        </authorList>
    </citation>
    <scope>NUCLEOTIDE SEQUENCE [LARGE SCALE GENOMIC DNA]</scope>
    <source>
        <strain evidence="8 9">HG66A1</strain>
    </source>
</reference>
<dbReference type="EMBL" id="CP036266">
    <property type="protein sequence ID" value="QDT19314.1"/>
    <property type="molecule type" value="Genomic_DNA"/>
</dbReference>
<dbReference type="Proteomes" id="UP000320421">
    <property type="component" value="Chromosome"/>
</dbReference>
<feature type="chain" id="PRO_5021807152" evidence="6">
    <location>
        <begin position="27"/>
        <end position="703"/>
    </location>
</feature>
<dbReference type="RefSeq" id="WP_145181168.1">
    <property type="nucleotide sequence ID" value="NZ_CP036266.1"/>
</dbReference>
<dbReference type="OrthoDB" id="287984at2"/>
<dbReference type="EC" id="4.2.2.12" evidence="8"/>
<dbReference type="Pfam" id="PF25275">
    <property type="entry name" value="Golvesin_C"/>
    <property type="match status" value="1"/>
</dbReference>
<dbReference type="Gene3D" id="3.50.50.60">
    <property type="entry name" value="FAD/NAD(P)-binding domain"/>
    <property type="match status" value="1"/>
</dbReference>
<dbReference type="GO" id="GO:0016491">
    <property type="term" value="F:oxidoreductase activity"/>
    <property type="evidence" value="ECO:0007669"/>
    <property type="project" value="UniProtKB-KW"/>
</dbReference>
<keyword evidence="1" id="KW-0004">4Fe-4S</keyword>
<evidence type="ECO:0000256" key="4">
    <source>
        <dbReference type="ARBA" id="ARBA00023004"/>
    </source>
</evidence>
<keyword evidence="5" id="KW-0411">Iron-sulfur</keyword>
<evidence type="ECO:0000256" key="3">
    <source>
        <dbReference type="ARBA" id="ARBA00023002"/>
    </source>
</evidence>
<evidence type="ECO:0000313" key="8">
    <source>
        <dbReference type="EMBL" id="QDT19314.1"/>
    </source>
</evidence>
<keyword evidence="4" id="KW-0408">Iron</keyword>
<evidence type="ECO:0000256" key="6">
    <source>
        <dbReference type="SAM" id="SignalP"/>
    </source>
</evidence>
<dbReference type="SUPFAM" id="SSF51905">
    <property type="entry name" value="FAD/NAD(P)-binding domain"/>
    <property type="match status" value="1"/>
</dbReference>
<keyword evidence="3" id="KW-0560">Oxidoreductase</keyword>
<organism evidence="8 9">
    <name type="scientific">Gimesia chilikensis</name>
    <dbReference type="NCBI Taxonomy" id="2605989"/>
    <lineage>
        <taxon>Bacteria</taxon>
        <taxon>Pseudomonadati</taxon>
        <taxon>Planctomycetota</taxon>
        <taxon>Planctomycetia</taxon>
        <taxon>Planctomycetales</taxon>
        <taxon>Planctomycetaceae</taxon>
        <taxon>Gimesia</taxon>
    </lineage>
</organism>
<evidence type="ECO:0000259" key="7">
    <source>
        <dbReference type="Pfam" id="PF25275"/>
    </source>
</evidence>